<dbReference type="Pfam" id="PF25917">
    <property type="entry name" value="BSH_RND"/>
    <property type="match status" value="1"/>
</dbReference>
<gene>
    <name evidence="10" type="ORF">H5P28_18385</name>
</gene>
<dbReference type="InterPro" id="IPR058625">
    <property type="entry name" value="MdtA-like_BSH"/>
</dbReference>
<evidence type="ECO:0000259" key="9">
    <source>
        <dbReference type="Pfam" id="PF25967"/>
    </source>
</evidence>
<evidence type="ECO:0000256" key="5">
    <source>
        <dbReference type="SAM" id="SignalP"/>
    </source>
</evidence>
<reference evidence="10 11" key="1">
    <citation type="submission" date="2020-07" db="EMBL/GenBank/DDBJ databases">
        <authorList>
            <person name="Feng X."/>
        </authorList>
    </citation>
    <scope>NUCLEOTIDE SEQUENCE [LARGE SCALE GENOMIC DNA]</scope>
    <source>
        <strain evidence="10 11">JCM31066</strain>
    </source>
</reference>
<evidence type="ECO:0000313" key="11">
    <source>
        <dbReference type="Proteomes" id="UP000546464"/>
    </source>
</evidence>
<organism evidence="10 11">
    <name type="scientific">Ruficoccus amylovorans</name>
    <dbReference type="NCBI Taxonomy" id="1804625"/>
    <lineage>
        <taxon>Bacteria</taxon>
        <taxon>Pseudomonadati</taxon>
        <taxon>Verrucomicrobiota</taxon>
        <taxon>Opitutia</taxon>
        <taxon>Puniceicoccales</taxon>
        <taxon>Cerasicoccaceae</taxon>
        <taxon>Ruficoccus</taxon>
    </lineage>
</organism>
<dbReference type="Gene3D" id="2.40.420.20">
    <property type="match status" value="1"/>
</dbReference>
<dbReference type="Pfam" id="PF25967">
    <property type="entry name" value="RND-MFP_C"/>
    <property type="match status" value="1"/>
</dbReference>
<keyword evidence="3" id="KW-0175">Coiled coil</keyword>
<dbReference type="NCBIfam" id="TIGR01730">
    <property type="entry name" value="RND_mfp"/>
    <property type="match status" value="1"/>
</dbReference>
<dbReference type="FunFam" id="2.40.420.20:FF:000001">
    <property type="entry name" value="Efflux RND transporter periplasmic adaptor subunit"/>
    <property type="match status" value="1"/>
</dbReference>
<feature type="compositionally biased region" description="Low complexity" evidence="4">
    <location>
        <begin position="393"/>
        <end position="405"/>
    </location>
</feature>
<evidence type="ECO:0000259" key="6">
    <source>
        <dbReference type="Pfam" id="PF25876"/>
    </source>
</evidence>
<comment type="subcellular location">
    <subcellularLocation>
        <location evidence="1">Cell envelope</location>
    </subcellularLocation>
</comment>
<evidence type="ECO:0000256" key="1">
    <source>
        <dbReference type="ARBA" id="ARBA00004196"/>
    </source>
</evidence>
<dbReference type="SUPFAM" id="SSF111369">
    <property type="entry name" value="HlyD-like secretion proteins"/>
    <property type="match status" value="1"/>
</dbReference>
<keyword evidence="5" id="KW-0732">Signal</keyword>
<accession>A0A842HMC8</accession>
<feature type="signal peptide" evidence="5">
    <location>
        <begin position="1"/>
        <end position="21"/>
    </location>
</feature>
<keyword evidence="11" id="KW-1185">Reference proteome</keyword>
<dbReference type="RefSeq" id="WP_185677154.1">
    <property type="nucleotide sequence ID" value="NZ_JACHVB010000063.1"/>
</dbReference>
<dbReference type="GO" id="GO:0046677">
    <property type="term" value="P:response to antibiotic"/>
    <property type="evidence" value="ECO:0007669"/>
    <property type="project" value="TreeGrafter"/>
</dbReference>
<feature type="domain" description="Multidrug resistance protein MdtA-like C-terminal permuted SH3" evidence="9">
    <location>
        <begin position="318"/>
        <end position="379"/>
    </location>
</feature>
<evidence type="ECO:0000313" key="10">
    <source>
        <dbReference type="EMBL" id="MBC2596241.1"/>
    </source>
</evidence>
<protein>
    <submittedName>
        <fullName evidence="10">Efflux RND transporter periplasmic adaptor subunit</fullName>
    </submittedName>
</protein>
<dbReference type="Pfam" id="PF25944">
    <property type="entry name" value="Beta-barrel_RND"/>
    <property type="match status" value="1"/>
</dbReference>
<evidence type="ECO:0000259" key="8">
    <source>
        <dbReference type="Pfam" id="PF25944"/>
    </source>
</evidence>
<feature type="domain" description="Multidrug resistance protein MdtA-like alpha-helical hairpin" evidence="6">
    <location>
        <begin position="114"/>
        <end position="186"/>
    </location>
</feature>
<evidence type="ECO:0000256" key="3">
    <source>
        <dbReference type="SAM" id="Coils"/>
    </source>
</evidence>
<feature type="coiled-coil region" evidence="3">
    <location>
        <begin position="103"/>
        <end position="130"/>
    </location>
</feature>
<name>A0A842HMC8_9BACT</name>
<dbReference type="Gene3D" id="1.10.287.470">
    <property type="entry name" value="Helix hairpin bin"/>
    <property type="match status" value="1"/>
</dbReference>
<dbReference type="InterPro" id="IPR058627">
    <property type="entry name" value="MdtA-like_C"/>
</dbReference>
<dbReference type="GO" id="GO:0022857">
    <property type="term" value="F:transmembrane transporter activity"/>
    <property type="evidence" value="ECO:0007669"/>
    <property type="project" value="InterPro"/>
</dbReference>
<dbReference type="InterPro" id="IPR006143">
    <property type="entry name" value="RND_pump_MFP"/>
</dbReference>
<evidence type="ECO:0000256" key="2">
    <source>
        <dbReference type="ARBA" id="ARBA00009477"/>
    </source>
</evidence>
<evidence type="ECO:0000256" key="4">
    <source>
        <dbReference type="SAM" id="MobiDB-lite"/>
    </source>
</evidence>
<proteinExistence type="inferred from homology"/>
<dbReference type="Pfam" id="PF25876">
    <property type="entry name" value="HH_MFP_RND"/>
    <property type="match status" value="1"/>
</dbReference>
<feature type="domain" description="Multidrug resistance protein MdtA-like beta-barrel" evidence="8">
    <location>
        <begin position="223"/>
        <end position="313"/>
    </location>
</feature>
<dbReference type="PANTHER" id="PTHR30158:SF3">
    <property type="entry name" value="MULTIDRUG EFFLUX PUMP SUBUNIT ACRA-RELATED"/>
    <property type="match status" value="1"/>
</dbReference>
<dbReference type="PANTHER" id="PTHR30158">
    <property type="entry name" value="ACRA/E-RELATED COMPONENT OF DRUG EFFLUX TRANSPORTER"/>
    <property type="match status" value="1"/>
</dbReference>
<feature type="domain" description="Multidrug resistance protein MdtA-like barrel-sandwich hybrid" evidence="7">
    <location>
        <begin position="62"/>
        <end position="218"/>
    </location>
</feature>
<feature type="region of interest" description="Disordered" evidence="4">
    <location>
        <begin position="390"/>
        <end position="419"/>
    </location>
</feature>
<comment type="similarity">
    <text evidence="2">Belongs to the membrane fusion protein (MFP) (TC 8.A.1) family.</text>
</comment>
<dbReference type="PROSITE" id="PS51257">
    <property type="entry name" value="PROKAR_LIPOPROTEIN"/>
    <property type="match status" value="1"/>
</dbReference>
<dbReference type="Gene3D" id="2.40.30.170">
    <property type="match status" value="1"/>
</dbReference>
<dbReference type="EMBL" id="JACHVB010000063">
    <property type="protein sequence ID" value="MBC2596241.1"/>
    <property type="molecule type" value="Genomic_DNA"/>
</dbReference>
<dbReference type="InterPro" id="IPR058626">
    <property type="entry name" value="MdtA-like_b-barrel"/>
</dbReference>
<dbReference type="AlphaFoldDB" id="A0A842HMC8"/>
<evidence type="ECO:0000259" key="7">
    <source>
        <dbReference type="Pfam" id="PF25917"/>
    </source>
</evidence>
<sequence length="419" mass="44337">MKNSFRIFIPAGAAAVCLLLAGCDSGEQAPAAAPKPLVTTVTLEPETVVLRTELPGRTASYRVAEIRPQVSGLLQKRLFTEGADVEAGEVLYQIDAAPFEAEVASAKANLAAAEKAADQARATLALAKINEERYGALYEEKAVAASERDQAATDYDVAQASVLAAEAAIEQAKAALLTAQINLDYTKIRAPIAGRIGRSSVTDGAIVMAYQAQALASVQQIDPIYVDVPQSTSELLALRRHLDAGNLDRSGETLSEVELIFEDGTRYPHKGTLQFQEVTVDPSTGSVILRMVFPNPEGLLLPGMYVRVEVKEGVNDKAVLITQQGVARNPKGEAVALVVDESGTVIQRLLEIDRSIDGRWLVTSGLKAGDRVIVEGSQKVRPGAEVKTIAFDPNAGPATAPAPAAQEDSSTEKTAPAAE</sequence>
<dbReference type="GO" id="GO:0005886">
    <property type="term" value="C:plasma membrane"/>
    <property type="evidence" value="ECO:0007669"/>
    <property type="project" value="UniProtKB-SubCell"/>
</dbReference>
<comment type="caution">
    <text evidence="10">The sequence shown here is derived from an EMBL/GenBank/DDBJ whole genome shotgun (WGS) entry which is preliminary data.</text>
</comment>
<dbReference type="Gene3D" id="2.40.50.100">
    <property type="match status" value="1"/>
</dbReference>
<dbReference type="Proteomes" id="UP000546464">
    <property type="component" value="Unassembled WGS sequence"/>
</dbReference>
<feature type="chain" id="PRO_5032566310" evidence="5">
    <location>
        <begin position="22"/>
        <end position="419"/>
    </location>
</feature>
<dbReference type="InterPro" id="IPR058624">
    <property type="entry name" value="MdtA-like_HH"/>
</dbReference>